<keyword evidence="1" id="KW-0472">Membrane</keyword>
<feature type="transmembrane region" description="Helical" evidence="1">
    <location>
        <begin position="62"/>
        <end position="84"/>
    </location>
</feature>
<feature type="transmembrane region" description="Helical" evidence="1">
    <location>
        <begin position="215"/>
        <end position="232"/>
    </location>
</feature>
<evidence type="ECO:0000313" key="2">
    <source>
        <dbReference type="EMBL" id="CAG7566186.1"/>
    </source>
</evidence>
<evidence type="ECO:0000256" key="1">
    <source>
        <dbReference type="SAM" id="Phobius"/>
    </source>
</evidence>
<feature type="transmembrane region" description="Helical" evidence="1">
    <location>
        <begin position="280"/>
        <end position="299"/>
    </location>
</feature>
<evidence type="ECO:0008006" key="4">
    <source>
        <dbReference type="Google" id="ProtNLM"/>
    </source>
</evidence>
<proteinExistence type="predicted"/>
<keyword evidence="1" id="KW-1133">Transmembrane helix</keyword>
<feature type="transmembrane region" description="Helical" evidence="1">
    <location>
        <begin position="158"/>
        <end position="179"/>
    </location>
</feature>
<dbReference type="Proteomes" id="UP000693738">
    <property type="component" value="Unassembled WGS sequence"/>
</dbReference>
<comment type="caution">
    <text evidence="2">The sequence shown here is derived from an EMBL/GenBank/DDBJ whole genome shotgun (WGS) entry which is preliminary data.</text>
</comment>
<gene>
    <name evidence="2" type="ORF">FEQUK3_LOCUS11912</name>
</gene>
<sequence>MDLSAAVKALELMRRDEEKPHARFEGVGIVWIAFSAVWTILLVAGMAFLYRRRDMPILRIRGLLLSFGAVILLHLYWLAVQWVYVVALLFPPAVEFWIMSIWLPFGVALFHASNSRFLYVAKSQKKLFASNNARLKSERGQKGGLIGRYRSLDYTNRMLVLVGLGMLFQFLLTIFMFLVSRKFHNSFGISGTEVTGTESQQKAAARKGWEWWPSIVWQLVWAWVIAPVILWKSRNIRDTQGWRVQTIACCLANLHAAPMWLIALYIPAMAPVNSIFVPPQWIALSIMILEIFTIFLPCWEVFKHQSLRQETLNIIAQWESNKTLAQGSTKSITTRSTAVTGSSRTACSKDGSIKSQISSDSIFTMGALEHILERNPEPLQQFSALHDFSGENIAFLRAIANWKLSLPASVRSPKNQEDSATQELVHERFNSALRIYSNFVSARYAEFQVNLSSHNLKKLENVFEASARTLYREKRAVDPALPFESFMMTSPAKVNSSGASAHGSENGIITASIEVSDRALYWGDIPEGFDGSIFDDAEASIKYLVLTNTWPKFVKDKHCSLASTDNLE</sequence>
<evidence type="ECO:0000313" key="3">
    <source>
        <dbReference type="Proteomes" id="UP000693738"/>
    </source>
</evidence>
<feature type="transmembrane region" description="Helical" evidence="1">
    <location>
        <begin position="96"/>
        <end position="119"/>
    </location>
</feature>
<dbReference type="AlphaFoldDB" id="A0A8J2IW71"/>
<feature type="transmembrane region" description="Helical" evidence="1">
    <location>
        <begin position="29"/>
        <end position="50"/>
    </location>
</feature>
<organism evidence="2 3">
    <name type="scientific">Fusarium equiseti</name>
    <name type="common">Fusarium scirpi</name>
    <dbReference type="NCBI Taxonomy" id="61235"/>
    <lineage>
        <taxon>Eukaryota</taxon>
        <taxon>Fungi</taxon>
        <taxon>Dikarya</taxon>
        <taxon>Ascomycota</taxon>
        <taxon>Pezizomycotina</taxon>
        <taxon>Sordariomycetes</taxon>
        <taxon>Hypocreomycetidae</taxon>
        <taxon>Hypocreales</taxon>
        <taxon>Nectriaceae</taxon>
        <taxon>Fusarium</taxon>
        <taxon>Fusarium incarnatum-equiseti species complex</taxon>
    </lineage>
</organism>
<accession>A0A8J2IW71</accession>
<feature type="transmembrane region" description="Helical" evidence="1">
    <location>
        <begin position="244"/>
        <end position="268"/>
    </location>
</feature>
<name>A0A8J2IW71_FUSEQ</name>
<keyword evidence="1" id="KW-0812">Transmembrane</keyword>
<dbReference type="EMBL" id="CAJSTJ010000195">
    <property type="protein sequence ID" value="CAG7566186.1"/>
    <property type="molecule type" value="Genomic_DNA"/>
</dbReference>
<reference evidence="2" key="1">
    <citation type="submission" date="2021-05" db="EMBL/GenBank/DDBJ databases">
        <authorList>
            <person name="Khan N."/>
        </authorList>
    </citation>
    <scope>NUCLEOTIDE SEQUENCE</scope>
</reference>
<protein>
    <recommendedName>
        <fullName evidence="4">RGS domain-containing protein</fullName>
    </recommendedName>
</protein>